<sequence>MRLSFTVTYMTARPIQQRVAAKVTFRIKRSLGEHPKYEPVTPEARALVRDFFAQHRGHVLVLTGAGVSTDSGIPDYRSPNGTYVKHPQYRSILFHEFVTQHCARQRYWARSFLGIREMEKARPNPTHYAFSRLEQLGYIGQLITQNVDSLHRRAGSQKVLELHGSLRTVRCMG</sequence>
<feature type="non-terminal residue" evidence="1">
    <location>
        <position position="173"/>
    </location>
</feature>
<reference evidence="1" key="1">
    <citation type="submission" date="2022-06" db="EMBL/GenBank/DDBJ databases">
        <title>Phylogenomic reconstructions and comparative analyses of Kickxellomycotina fungi.</title>
        <authorList>
            <person name="Reynolds N.K."/>
            <person name="Stajich J.E."/>
            <person name="Barry K."/>
            <person name="Grigoriev I.V."/>
            <person name="Crous P."/>
            <person name="Smith M.E."/>
        </authorList>
    </citation>
    <scope>NUCLEOTIDE SEQUENCE</scope>
    <source>
        <strain evidence="1">RSA 2271</strain>
    </source>
</reference>
<proteinExistence type="predicted"/>
<dbReference type="Proteomes" id="UP001145114">
    <property type="component" value="Unassembled WGS sequence"/>
</dbReference>
<dbReference type="EMBL" id="JAMZIH010006068">
    <property type="protein sequence ID" value="KAJ1674319.1"/>
    <property type="molecule type" value="Genomic_DNA"/>
</dbReference>
<keyword evidence="2" id="KW-1185">Reference proteome</keyword>
<evidence type="ECO:0000313" key="2">
    <source>
        <dbReference type="Proteomes" id="UP001145114"/>
    </source>
</evidence>
<protein>
    <submittedName>
        <fullName evidence="1">Uncharacterized protein</fullName>
    </submittedName>
</protein>
<organism evidence="1 2">
    <name type="scientific">Spiromyces aspiralis</name>
    <dbReference type="NCBI Taxonomy" id="68401"/>
    <lineage>
        <taxon>Eukaryota</taxon>
        <taxon>Fungi</taxon>
        <taxon>Fungi incertae sedis</taxon>
        <taxon>Zoopagomycota</taxon>
        <taxon>Kickxellomycotina</taxon>
        <taxon>Kickxellomycetes</taxon>
        <taxon>Kickxellales</taxon>
        <taxon>Kickxellaceae</taxon>
        <taxon>Spiromyces</taxon>
    </lineage>
</organism>
<gene>
    <name evidence="1" type="ORF">EV182_003523</name>
</gene>
<accession>A0ACC1HK77</accession>
<comment type="caution">
    <text evidence="1">The sequence shown here is derived from an EMBL/GenBank/DDBJ whole genome shotgun (WGS) entry which is preliminary data.</text>
</comment>
<evidence type="ECO:0000313" key="1">
    <source>
        <dbReference type="EMBL" id="KAJ1674319.1"/>
    </source>
</evidence>
<name>A0ACC1HK77_9FUNG</name>